<dbReference type="InterPro" id="IPR025528">
    <property type="entry name" value="BrnA_antitoxin"/>
</dbReference>
<reference evidence="2" key="1">
    <citation type="submission" date="2017-02" db="EMBL/GenBank/DDBJ databases">
        <authorList>
            <person name="Daims H."/>
        </authorList>
    </citation>
    <scope>NUCLEOTIDE SEQUENCE [LARGE SCALE GENOMIC DNA]</scope>
</reference>
<accession>A0A1R4GZR2</accession>
<name>A0A1R4GZR2_9GAMM</name>
<dbReference type="Proteomes" id="UP000195442">
    <property type="component" value="Unassembled WGS sequence"/>
</dbReference>
<proteinExistence type="predicted"/>
<dbReference type="RefSeq" id="WP_218780213.1">
    <property type="nucleotide sequence ID" value="NZ_FUKJ01000022.1"/>
</dbReference>
<evidence type="ECO:0000313" key="2">
    <source>
        <dbReference type="Proteomes" id="UP000195442"/>
    </source>
</evidence>
<organism evidence="1 2">
    <name type="scientific">Crenothrix polyspora</name>
    <dbReference type="NCBI Taxonomy" id="360316"/>
    <lineage>
        <taxon>Bacteria</taxon>
        <taxon>Pseudomonadati</taxon>
        <taxon>Pseudomonadota</taxon>
        <taxon>Gammaproteobacteria</taxon>
        <taxon>Methylococcales</taxon>
        <taxon>Crenotrichaceae</taxon>
        <taxon>Crenothrix</taxon>
    </lineage>
</organism>
<protein>
    <recommendedName>
        <fullName evidence="3">3-oxoacyl-ACP synthase</fullName>
    </recommendedName>
</protein>
<gene>
    <name evidence="1" type="ORF">CRENPOLYSF2_1180007</name>
</gene>
<dbReference type="AlphaFoldDB" id="A0A1R4GZR2"/>
<keyword evidence="2" id="KW-1185">Reference proteome</keyword>
<dbReference type="Pfam" id="PF14384">
    <property type="entry name" value="BrnA_antitoxin"/>
    <property type="match status" value="1"/>
</dbReference>
<evidence type="ECO:0008006" key="3">
    <source>
        <dbReference type="Google" id="ProtNLM"/>
    </source>
</evidence>
<dbReference type="EMBL" id="FUKJ01000022">
    <property type="protein sequence ID" value="SJM89477.1"/>
    <property type="molecule type" value="Genomic_DNA"/>
</dbReference>
<evidence type="ECO:0000313" key="1">
    <source>
        <dbReference type="EMBL" id="SJM89477.1"/>
    </source>
</evidence>
<sequence length="104" mass="11874">MKEELIGKVAMTTENGTDWERLRNMGDAEIHASAMADPDAQPTDENFWKHAKLVFPEAKETVTIRLDSEMLSWFKGQGKGYQTRINSVLCAYMNAQSNHNQQNR</sequence>